<name>A0ABP6SZF9_9ACTN</name>
<gene>
    <name evidence="1" type="ORF">GCM10020369_30840</name>
</gene>
<dbReference type="Proteomes" id="UP001501676">
    <property type="component" value="Unassembled WGS sequence"/>
</dbReference>
<dbReference type="SUPFAM" id="SSF52540">
    <property type="entry name" value="P-loop containing nucleoside triphosphate hydrolases"/>
    <property type="match status" value="1"/>
</dbReference>
<reference evidence="2" key="1">
    <citation type="journal article" date="2019" name="Int. J. Syst. Evol. Microbiol.">
        <title>The Global Catalogue of Microorganisms (GCM) 10K type strain sequencing project: providing services to taxonomists for standard genome sequencing and annotation.</title>
        <authorList>
            <consortium name="The Broad Institute Genomics Platform"/>
            <consortium name="The Broad Institute Genome Sequencing Center for Infectious Disease"/>
            <person name="Wu L."/>
            <person name="Ma J."/>
        </authorList>
    </citation>
    <scope>NUCLEOTIDE SEQUENCE [LARGE SCALE GENOMIC DNA]</scope>
    <source>
        <strain evidence="2">JCM 9458</strain>
    </source>
</reference>
<evidence type="ECO:0000313" key="2">
    <source>
        <dbReference type="Proteomes" id="UP001501676"/>
    </source>
</evidence>
<accession>A0ABP6SZF9</accession>
<comment type="caution">
    <text evidence="1">The sequence shown here is derived from an EMBL/GenBank/DDBJ whole genome shotgun (WGS) entry which is preliminary data.</text>
</comment>
<protein>
    <recommendedName>
        <fullName evidence="3">Cellulose biosynthesis protein BcsQ</fullName>
    </recommendedName>
</protein>
<proteinExistence type="predicted"/>
<dbReference type="RefSeq" id="WP_345728774.1">
    <property type="nucleotide sequence ID" value="NZ_BAAAYN010000018.1"/>
</dbReference>
<dbReference type="EMBL" id="BAAAYN010000018">
    <property type="protein sequence ID" value="GAA3387632.1"/>
    <property type="molecule type" value="Genomic_DNA"/>
</dbReference>
<dbReference type="InterPro" id="IPR027417">
    <property type="entry name" value="P-loop_NTPase"/>
</dbReference>
<dbReference type="Gene3D" id="3.40.50.300">
    <property type="entry name" value="P-loop containing nucleotide triphosphate hydrolases"/>
    <property type="match status" value="1"/>
</dbReference>
<evidence type="ECO:0008006" key="3">
    <source>
        <dbReference type="Google" id="ProtNLM"/>
    </source>
</evidence>
<organism evidence="1 2">
    <name type="scientific">Cryptosporangium minutisporangium</name>
    <dbReference type="NCBI Taxonomy" id="113569"/>
    <lineage>
        <taxon>Bacteria</taxon>
        <taxon>Bacillati</taxon>
        <taxon>Actinomycetota</taxon>
        <taxon>Actinomycetes</taxon>
        <taxon>Cryptosporangiales</taxon>
        <taxon>Cryptosporangiaceae</taxon>
        <taxon>Cryptosporangium</taxon>
    </lineage>
</organism>
<evidence type="ECO:0000313" key="1">
    <source>
        <dbReference type="EMBL" id="GAA3387632.1"/>
    </source>
</evidence>
<sequence>MALVALASAKGSPGVTTTGLAFTFAWAARTVLAECDPAGGSVLAGYLQGQVDAGRGLMPLAVADLRHSGANDRLESEFWAQLVDLAPPNRQRLLLPGLTDPAQSGTLAPLWNRFAGFFAQLEFSDPGYDVLVDCGRLAAPATPWPLLWAADAVLLVVRPTLPSVSAAVPTLGAIRAQLSERTASLSSLGLLLVGEGPYSASEVSGQLGAPVVASLPDDRKTADVLSTGGDVRLARPLLRAAANAESRVRALIADHRQQVPRRAVRREVAAGHAHPF</sequence>
<keyword evidence="2" id="KW-1185">Reference proteome</keyword>